<dbReference type="EMBL" id="JBANQN010000004">
    <property type="protein sequence ID" value="KAK6791613.1"/>
    <property type="molecule type" value="Genomic_DNA"/>
</dbReference>
<sequence>MEESSSFSTMTHHVFNGDNFHTWAMQMKTYLKILDLWEAIKKTVKFFHYPYAQKWLNSKITRTRKPENLRQRRAFFK</sequence>
<dbReference type="InterPro" id="IPR025314">
    <property type="entry name" value="DUF4219"/>
</dbReference>
<feature type="domain" description="DUF4219" evidence="1">
    <location>
        <begin position="15"/>
        <end position="40"/>
    </location>
</feature>
<accession>A0AAN8TNE3</accession>
<reference evidence="2 3" key="1">
    <citation type="submission" date="2024-02" db="EMBL/GenBank/DDBJ databases">
        <title>de novo genome assembly of Solanum bulbocastanum strain 11H21.</title>
        <authorList>
            <person name="Hosaka A.J."/>
        </authorList>
    </citation>
    <scope>NUCLEOTIDE SEQUENCE [LARGE SCALE GENOMIC DNA]</scope>
    <source>
        <tissue evidence="2">Young leaves</tissue>
    </source>
</reference>
<dbReference type="Proteomes" id="UP001371456">
    <property type="component" value="Unassembled WGS sequence"/>
</dbReference>
<dbReference type="Pfam" id="PF13961">
    <property type="entry name" value="DUF4219"/>
    <property type="match status" value="1"/>
</dbReference>
<name>A0AAN8TNE3_SOLBU</name>
<evidence type="ECO:0000259" key="1">
    <source>
        <dbReference type="Pfam" id="PF13961"/>
    </source>
</evidence>
<protein>
    <recommendedName>
        <fullName evidence="1">DUF4219 domain-containing protein</fullName>
    </recommendedName>
</protein>
<comment type="caution">
    <text evidence="2">The sequence shown here is derived from an EMBL/GenBank/DDBJ whole genome shotgun (WGS) entry which is preliminary data.</text>
</comment>
<organism evidence="2 3">
    <name type="scientific">Solanum bulbocastanum</name>
    <name type="common">Wild potato</name>
    <dbReference type="NCBI Taxonomy" id="147425"/>
    <lineage>
        <taxon>Eukaryota</taxon>
        <taxon>Viridiplantae</taxon>
        <taxon>Streptophyta</taxon>
        <taxon>Embryophyta</taxon>
        <taxon>Tracheophyta</taxon>
        <taxon>Spermatophyta</taxon>
        <taxon>Magnoliopsida</taxon>
        <taxon>eudicotyledons</taxon>
        <taxon>Gunneridae</taxon>
        <taxon>Pentapetalae</taxon>
        <taxon>asterids</taxon>
        <taxon>lamiids</taxon>
        <taxon>Solanales</taxon>
        <taxon>Solanaceae</taxon>
        <taxon>Solanoideae</taxon>
        <taxon>Solaneae</taxon>
        <taxon>Solanum</taxon>
    </lineage>
</organism>
<gene>
    <name evidence="2" type="ORF">RDI58_010694</name>
</gene>
<evidence type="ECO:0000313" key="3">
    <source>
        <dbReference type="Proteomes" id="UP001371456"/>
    </source>
</evidence>
<dbReference type="AlphaFoldDB" id="A0AAN8TNE3"/>
<proteinExistence type="predicted"/>
<keyword evidence="3" id="KW-1185">Reference proteome</keyword>
<evidence type="ECO:0000313" key="2">
    <source>
        <dbReference type="EMBL" id="KAK6791613.1"/>
    </source>
</evidence>